<keyword evidence="3" id="KW-0238">DNA-binding</keyword>
<gene>
    <name evidence="6" type="ORF">HW423_01100</name>
</gene>
<comment type="caution">
    <text evidence="6">The sequence shown here is derived from an EMBL/GenBank/DDBJ whole genome shotgun (WGS) entry which is preliminary data.</text>
</comment>
<dbReference type="GO" id="GO:0003677">
    <property type="term" value="F:DNA binding"/>
    <property type="evidence" value="ECO:0007669"/>
    <property type="project" value="UniProtKB-KW"/>
</dbReference>
<feature type="domain" description="HTH lysR-type" evidence="5">
    <location>
        <begin position="6"/>
        <end position="65"/>
    </location>
</feature>
<dbReference type="SUPFAM" id="SSF46785">
    <property type="entry name" value="Winged helix' DNA-binding domain"/>
    <property type="match status" value="1"/>
</dbReference>
<reference evidence="6 7" key="1">
    <citation type="submission" date="2020-06" db="EMBL/GenBank/DDBJ databases">
        <title>Reclassification of Facklamia ignava, Facklamia soureckii and Facklami tabacinasalis as Falseniella iganva gen. nov., comb. nov., Hutsoniella ignava gen. nov., comb. nov., and Ruoffia tabacinasalis gen. nov., comb. nov and description of Ruoffia haltotolerans sp. nov., isolated from hypersaline Inland Sea of Qatar.</title>
        <authorList>
            <person name="Fotedar R."/>
            <person name="Sankaranarayanan K."/>
            <person name="Lawson P."/>
            <person name="Caldwell M."/>
            <person name="Zeyara A."/>
            <person name="Al Malki A."/>
            <person name="Ali M."/>
        </authorList>
    </citation>
    <scope>NUCLEOTIDE SEQUENCE [LARGE SCALE GENOMIC DNA]</scope>
    <source>
        <strain evidence="6 7">INB8</strain>
    </source>
</reference>
<name>A0A839A403_9LACT</name>
<dbReference type="Pfam" id="PF03466">
    <property type="entry name" value="LysR_substrate"/>
    <property type="match status" value="1"/>
</dbReference>
<dbReference type="PANTHER" id="PTHR30419:SF8">
    <property type="entry name" value="NITROGEN ASSIMILATION TRANSCRIPTIONAL ACTIVATOR-RELATED"/>
    <property type="match status" value="1"/>
</dbReference>
<accession>A0A839A403</accession>
<dbReference type="GO" id="GO:0005829">
    <property type="term" value="C:cytosol"/>
    <property type="evidence" value="ECO:0007669"/>
    <property type="project" value="TreeGrafter"/>
</dbReference>
<dbReference type="InterPro" id="IPR036388">
    <property type="entry name" value="WH-like_DNA-bd_sf"/>
</dbReference>
<keyword evidence="4" id="KW-0804">Transcription</keyword>
<keyword evidence="2" id="KW-0805">Transcription regulation</keyword>
<dbReference type="InterPro" id="IPR000847">
    <property type="entry name" value="LysR_HTH_N"/>
</dbReference>
<sequence>MDEMHIDLIQMKYLVDIIENNFSITEAAEKNFVTQSAISQFVINYEHNNQVKIFERSSNKRIIGLTKFGKAIYSYSKGILEQYKEMKKYLKTIAGNQVEELTFGLTASYLKMLFMNVFTEFAIAHPSIHVKVIDKPMPEIHHMFKKGLLDFALILNPSEDLLQKTDTVYIGSDELMAFMTKNHPYKDKNLISWNDLKGYPIISLPEQFNTYQTLEKKLNLEGLENRIFTTSPVWEHLVDTAHLTEGITILPGTRPNIITNKHIIVKKFEQPVKYDMVLARLKKEVETESSDILFNFIRDTRPYTDSE</sequence>
<dbReference type="AlphaFoldDB" id="A0A839A403"/>
<dbReference type="CDD" id="cd05466">
    <property type="entry name" value="PBP2_LTTR_substrate"/>
    <property type="match status" value="1"/>
</dbReference>
<evidence type="ECO:0000313" key="7">
    <source>
        <dbReference type="Proteomes" id="UP000571018"/>
    </source>
</evidence>
<dbReference type="EMBL" id="JACAOA010000002">
    <property type="protein sequence ID" value="MBA5728385.1"/>
    <property type="molecule type" value="Genomic_DNA"/>
</dbReference>
<evidence type="ECO:0000256" key="3">
    <source>
        <dbReference type="ARBA" id="ARBA00023125"/>
    </source>
</evidence>
<dbReference type="Proteomes" id="UP000571018">
    <property type="component" value="Unassembled WGS sequence"/>
</dbReference>
<evidence type="ECO:0000256" key="1">
    <source>
        <dbReference type="ARBA" id="ARBA00009437"/>
    </source>
</evidence>
<dbReference type="PANTHER" id="PTHR30419">
    <property type="entry name" value="HTH-TYPE TRANSCRIPTIONAL REGULATOR YBHD"/>
    <property type="match status" value="1"/>
</dbReference>
<dbReference type="Gene3D" id="3.40.190.290">
    <property type="match status" value="1"/>
</dbReference>
<dbReference type="GO" id="GO:0003700">
    <property type="term" value="F:DNA-binding transcription factor activity"/>
    <property type="evidence" value="ECO:0007669"/>
    <property type="project" value="InterPro"/>
</dbReference>
<evidence type="ECO:0000256" key="2">
    <source>
        <dbReference type="ARBA" id="ARBA00023015"/>
    </source>
</evidence>
<dbReference type="PROSITE" id="PS50931">
    <property type="entry name" value="HTH_LYSR"/>
    <property type="match status" value="1"/>
</dbReference>
<dbReference type="InterPro" id="IPR005119">
    <property type="entry name" value="LysR_subst-bd"/>
</dbReference>
<dbReference type="InterPro" id="IPR050950">
    <property type="entry name" value="HTH-type_LysR_regulators"/>
</dbReference>
<evidence type="ECO:0000256" key="4">
    <source>
        <dbReference type="ARBA" id="ARBA00023163"/>
    </source>
</evidence>
<proteinExistence type="inferred from homology"/>
<comment type="similarity">
    <text evidence="1">Belongs to the LysR transcriptional regulatory family.</text>
</comment>
<dbReference type="InterPro" id="IPR036390">
    <property type="entry name" value="WH_DNA-bd_sf"/>
</dbReference>
<dbReference type="SUPFAM" id="SSF53850">
    <property type="entry name" value="Periplasmic binding protein-like II"/>
    <property type="match status" value="1"/>
</dbReference>
<evidence type="ECO:0000259" key="5">
    <source>
        <dbReference type="PROSITE" id="PS50931"/>
    </source>
</evidence>
<organism evidence="6 7">
    <name type="scientific">Ruoffia halotolerans</name>
    <dbReference type="NCBI Taxonomy" id="2748684"/>
    <lineage>
        <taxon>Bacteria</taxon>
        <taxon>Bacillati</taxon>
        <taxon>Bacillota</taxon>
        <taxon>Bacilli</taxon>
        <taxon>Lactobacillales</taxon>
        <taxon>Aerococcaceae</taxon>
        <taxon>Ruoffia</taxon>
    </lineage>
</organism>
<protein>
    <submittedName>
        <fullName evidence="6">LysR family transcriptional regulator</fullName>
    </submittedName>
</protein>
<keyword evidence="7" id="KW-1185">Reference proteome</keyword>
<evidence type="ECO:0000313" key="6">
    <source>
        <dbReference type="EMBL" id="MBA5728385.1"/>
    </source>
</evidence>
<dbReference type="Gene3D" id="1.10.10.10">
    <property type="entry name" value="Winged helix-like DNA-binding domain superfamily/Winged helix DNA-binding domain"/>
    <property type="match status" value="1"/>
</dbReference>
<dbReference type="RefSeq" id="WP_218930112.1">
    <property type="nucleotide sequence ID" value="NZ_JACAOA010000002.1"/>
</dbReference>
<dbReference type="Pfam" id="PF00126">
    <property type="entry name" value="HTH_1"/>
    <property type="match status" value="1"/>
</dbReference>